<dbReference type="Proteomes" id="UP000013131">
    <property type="component" value="Unassembled WGS sequence"/>
</dbReference>
<feature type="region of interest" description="Disordered" evidence="1">
    <location>
        <begin position="37"/>
        <end position="72"/>
    </location>
</feature>
<feature type="transmembrane region" description="Helical" evidence="2">
    <location>
        <begin position="12"/>
        <end position="29"/>
    </location>
</feature>
<dbReference type="NCBIfam" id="NF045843">
    <property type="entry name" value="MAG2960_Ser_prot"/>
    <property type="match status" value="1"/>
</dbReference>
<evidence type="ECO:0000256" key="1">
    <source>
        <dbReference type="SAM" id="MobiDB-lite"/>
    </source>
</evidence>
<dbReference type="eggNOG" id="ENOG5031YC0">
    <property type="taxonomic scope" value="Bacteria"/>
</dbReference>
<name>N9TQY9_9BACT</name>
<dbReference type="Pfam" id="PF01732">
    <property type="entry name" value="Mycop_pep_DUF31"/>
    <property type="match status" value="1"/>
</dbReference>
<evidence type="ECO:0000259" key="3">
    <source>
        <dbReference type="Pfam" id="PF01732"/>
    </source>
</evidence>
<feature type="domain" description="DUF31" evidence="3">
    <location>
        <begin position="275"/>
        <end position="656"/>
    </location>
</feature>
<proteinExistence type="predicted"/>
<evidence type="ECO:0000256" key="2">
    <source>
        <dbReference type="SAM" id="Phobius"/>
    </source>
</evidence>
<sequence>MAKLSSKKIKFIHFSLIGSILPIPLFLYSCVIRNNNRNTANKNNQENKNNFDNAHMMDNHEGKLPHADSNKNPKKEIINRHFLDLGSLLKMNVRDIHQKTGNYLQTNKEFEDFLHNKNINFIYEDNQNYDRDLDKQYWEYAKKLGEYGNKGSNIYEKSQFYNPRIPLGHYLKPQYLELFAENEIQNLRAQNINLNEIIKNNPFGYLPSNLAQLFSYASLPSLAMLLKISSINQIKTRWNDINGIFELLVISNNKKHYFKISKEDKINVSLKSNIDFYSYINDRSIELNVNVKHWVNDQNDERNPNNITKRLTFSRFLGTAWVIDRIKNDNDKENYELLLGTNMHVFNLRNAFDKTLHYDKFWLHDKKNDYSWYQFPPGFYDGSKNASSEDNRNDKNKPYFKVNRIKENKLDLNFGIFEHIKDKYEIGFAGAIDAFDAYSSYLNAPYYTPRYKNNHTYIKADKTPSFVKNNYSYFDTNNSGADFLTLRFKIKKNKLKDILPKLAEVIEKPQEKDWYVNFSNNKFSPLKTQFYAGYSKHWNPFHKKHAQFRGIKSEGGIISTKRRIIDEYYARDIWVRYNQKLNKEYNSFNDNWKKYETSFINKNGKPDANEHGMPLTTIDQFSMLYTNIPFGHLNLKEGASGSMVIDSSFNVIGILNTRIESPAGEYKVIPFGKVINGADGIIVREQTNGIVLFKSLADDYEEKNKSPHIIDGLKEKLIKDKLKTIKLNS</sequence>
<dbReference type="RefSeq" id="WP_004425398.1">
    <property type="nucleotide sequence ID" value="NZ_AORI01000012.1"/>
</dbReference>
<protein>
    <recommendedName>
        <fullName evidence="3">DUF31 domain-containing protein</fullName>
    </recommendedName>
</protein>
<feature type="compositionally biased region" description="Low complexity" evidence="1">
    <location>
        <begin position="37"/>
        <end position="53"/>
    </location>
</feature>
<evidence type="ECO:0000313" key="4">
    <source>
        <dbReference type="EMBL" id="ENY68574.1"/>
    </source>
</evidence>
<accession>N9TQY9</accession>
<evidence type="ECO:0000313" key="5">
    <source>
        <dbReference type="Proteomes" id="UP000013131"/>
    </source>
</evidence>
<dbReference type="PATRIC" id="fig|1188233.3.peg.635"/>
<keyword evidence="2" id="KW-1133">Transmembrane helix</keyword>
<keyword evidence="2" id="KW-0472">Membrane</keyword>
<dbReference type="PROSITE" id="PS51257">
    <property type="entry name" value="PROKAR_LIPOPROTEIN"/>
    <property type="match status" value="1"/>
</dbReference>
<dbReference type="AlphaFoldDB" id="N9TQY9"/>
<keyword evidence="5" id="KW-1185">Reference proteome</keyword>
<dbReference type="OrthoDB" id="404053at2"/>
<organism evidence="4 5">
    <name type="scientific">Metamycoplasma auris 15026</name>
    <dbReference type="NCBI Taxonomy" id="1188233"/>
    <lineage>
        <taxon>Bacteria</taxon>
        <taxon>Bacillati</taxon>
        <taxon>Mycoplasmatota</taxon>
        <taxon>Mycoplasmoidales</taxon>
        <taxon>Metamycoplasmataceae</taxon>
        <taxon>Metamycoplasma</taxon>
    </lineage>
</organism>
<gene>
    <name evidence="4" type="ORF">MAU_6570</name>
</gene>
<dbReference type="InterPro" id="IPR022382">
    <property type="entry name" value="Mycoplasma_peptidase_DUF31"/>
</dbReference>
<reference evidence="4 5" key="1">
    <citation type="journal article" date="2013" name="Genome Announc.">
        <title>Draft Genome Sequences of Mycoplasma auris and Mycoplasma yeatsii, Two Species of the Ear Canal of Caprinae.</title>
        <authorList>
            <person name="Dordet-Frisoni E."/>
            <person name="Baranowski E."/>
            <person name="Barre A."/>
            <person name="Blanchard A."/>
            <person name="Breton M."/>
            <person name="Couture C."/>
            <person name="Dupuy V."/>
            <person name="Gaurivaud P."/>
            <person name="Jacob D."/>
            <person name="Lemaitre C."/>
            <person name="Manso-Silvan L."/>
            <person name="Nikolski M."/>
            <person name="Nouvel L.X."/>
            <person name="Poumarat F."/>
            <person name="Sirand-Pugnet P."/>
            <person name="Thebault P."/>
            <person name="Theil S."/>
            <person name="Thiaucourt F."/>
            <person name="Citti C."/>
            <person name="Tardy F."/>
        </authorList>
    </citation>
    <scope>NUCLEOTIDE SEQUENCE [LARGE SCALE GENOMIC DNA]</scope>
    <source>
        <strain evidence="4 5">15026</strain>
    </source>
</reference>
<keyword evidence="2" id="KW-0812">Transmembrane</keyword>
<comment type="caution">
    <text evidence="4">The sequence shown here is derived from an EMBL/GenBank/DDBJ whole genome shotgun (WGS) entry which is preliminary data.</text>
</comment>
<feature type="compositionally biased region" description="Basic and acidic residues" evidence="1">
    <location>
        <begin position="55"/>
        <end position="72"/>
    </location>
</feature>
<dbReference type="EMBL" id="AORI01000012">
    <property type="protein sequence ID" value="ENY68574.1"/>
    <property type="molecule type" value="Genomic_DNA"/>
</dbReference>